<feature type="transmembrane region" description="Helical" evidence="1">
    <location>
        <begin position="327"/>
        <end position="345"/>
    </location>
</feature>
<keyword evidence="1" id="KW-1133">Transmembrane helix</keyword>
<sequence>MDQSAPRTDEVPVPRAGQVLVRTLPAALMLAIGLPGLALWGLDENGNAGSGWFLFLPGLLVPAALLLHRLTRAPRPDLPPATERAPLTWDLAIAAETGRLPPRSSAQAATALACRQVEMTVLVGAAALGATITWAARAVWLWLVLATLCAATTLVAGRRARHGWAYLQAANSTGRPTPSGGISVMLRAARQTTEVPVPTAGQVLVRALPEAAVMIVGLPLVVRFVLDENGDTSTPWWPVPLLALVGLVMLVDRCAQAPRPRFDQRVGEAQWKPAFAAAVKTGTLPEHPEVRTAVGVVACRTIEGVVVGIAMVVSVALSALAAPGFPWLGALGVLSILTGINAFRVRRSWAYLRALHTAERTGRRFEA</sequence>
<organism evidence="2 3">
    <name type="scientific">Kocuria turfanensis</name>
    <dbReference type="NCBI Taxonomy" id="388357"/>
    <lineage>
        <taxon>Bacteria</taxon>
        <taxon>Bacillati</taxon>
        <taxon>Actinomycetota</taxon>
        <taxon>Actinomycetes</taxon>
        <taxon>Micrococcales</taxon>
        <taxon>Micrococcaceae</taxon>
        <taxon>Kocuria</taxon>
    </lineage>
</organism>
<comment type="caution">
    <text evidence="2">The sequence shown here is derived from an EMBL/GenBank/DDBJ whole genome shotgun (WGS) entry which is preliminary data.</text>
</comment>
<name>A0A512IGI0_9MICC</name>
<gene>
    <name evidence="2" type="ORF">KTU01_29420</name>
</gene>
<feature type="transmembrane region" description="Helical" evidence="1">
    <location>
        <begin position="48"/>
        <end position="67"/>
    </location>
</feature>
<dbReference type="Proteomes" id="UP000321103">
    <property type="component" value="Unassembled WGS sequence"/>
</dbReference>
<evidence type="ECO:0000313" key="3">
    <source>
        <dbReference type="Proteomes" id="UP000321103"/>
    </source>
</evidence>
<reference evidence="2 3" key="1">
    <citation type="submission" date="2019-07" db="EMBL/GenBank/DDBJ databases">
        <title>Whole genome shotgun sequence of Kocuria turfanensis NBRC 107627.</title>
        <authorList>
            <person name="Hosoyama A."/>
            <person name="Uohara A."/>
            <person name="Ohji S."/>
            <person name="Ichikawa N."/>
        </authorList>
    </citation>
    <scope>NUCLEOTIDE SEQUENCE [LARGE SCALE GENOMIC DNA]</scope>
    <source>
        <strain evidence="2 3">NBRC 107627</strain>
    </source>
</reference>
<feature type="transmembrane region" description="Helical" evidence="1">
    <location>
        <begin position="301"/>
        <end position="321"/>
    </location>
</feature>
<keyword evidence="1" id="KW-0472">Membrane</keyword>
<dbReference type="RefSeq" id="WP_062736514.1">
    <property type="nucleotide sequence ID" value="NZ_BJZS01000098.1"/>
</dbReference>
<proteinExistence type="predicted"/>
<keyword evidence="3" id="KW-1185">Reference proteome</keyword>
<accession>A0A512IGI0</accession>
<dbReference type="STRING" id="388357.GCA_001580365_03122"/>
<feature type="transmembrane region" description="Helical" evidence="1">
    <location>
        <begin position="20"/>
        <end position="42"/>
    </location>
</feature>
<dbReference type="AlphaFoldDB" id="A0A512IGI0"/>
<keyword evidence="1" id="KW-0812">Transmembrane</keyword>
<protein>
    <submittedName>
        <fullName evidence="2">Uncharacterized protein</fullName>
    </submittedName>
</protein>
<evidence type="ECO:0000313" key="2">
    <source>
        <dbReference type="EMBL" id="GEO96819.1"/>
    </source>
</evidence>
<dbReference type="EMBL" id="BJZS01000098">
    <property type="protein sequence ID" value="GEO96819.1"/>
    <property type="molecule type" value="Genomic_DNA"/>
</dbReference>
<evidence type="ECO:0000256" key="1">
    <source>
        <dbReference type="SAM" id="Phobius"/>
    </source>
</evidence>
<feature type="transmembrane region" description="Helical" evidence="1">
    <location>
        <begin position="140"/>
        <end position="157"/>
    </location>
</feature>